<evidence type="ECO:0000313" key="2">
    <source>
        <dbReference type="EMBL" id="NUU27793.1"/>
    </source>
</evidence>
<evidence type="ECO:0000313" key="3">
    <source>
        <dbReference type="Proteomes" id="UP000539146"/>
    </source>
</evidence>
<feature type="compositionally biased region" description="Polar residues" evidence="1">
    <location>
        <begin position="1"/>
        <end position="12"/>
    </location>
</feature>
<dbReference type="AlphaFoldDB" id="A0A850DWG4"/>
<feature type="region of interest" description="Disordered" evidence="1">
    <location>
        <begin position="67"/>
        <end position="89"/>
    </location>
</feature>
<proteinExistence type="predicted"/>
<sequence length="123" mass="13088">MIEFVEQSTTAAGGTWEHLSGPGVRECEQDSGAPGTMFVYVMKRTDTSGADARVDVQAVSKHWRDAGVDVDEYQSGGPDPVPGVRGRGGPVVSASFDAYPGNYQMSATSKCSDGMPDQQRLEN</sequence>
<organism evidence="2 3">
    <name type="scientific">Curtobacterium citreum</name>
    <dbReference type="NCBI Taxonomy" id="2036"/>
    <lineage>
        <taxon>Bacteria</taxon>
        <taxon>Bacillati</taxon>
        <taxon>Actinomycetota</taxon>
        <taxon>Actinomycetes</taxon>
        <taxon>Micrococcales</taxon>
        <taxon>Microbacteriaceae</taxon>
        <taxon>Curtobacterium</taxon>
    </lineage>
</organism>
<reference evidence="2 3" key="1">
    <citation type="submission" date="2020-05" db="EMBL/GenBank/DDBJ databases">
        <title>Genome Sequencing of Type Strains.</title>
        <authorList>
            <person name="Lemaire J.F."/>
            <person name="Inderbitzin P."/>
            <person name="Gregorio O.A."/>
            <person name="Collins S.B."/>
            <person name="Wespe N."/>
            <person name="Knight-Connoni V."/>
        </authorList>
    </citation>
    <scope>NUCLEOTIDE SEQUENCE [LARGE SCALE GENOMIC DNA]</scope>
    <source>
        <strain evidence="2 3">DSM 20512</strain>
    </source>
</reference>
<accession>A0A850DWG4</accession>
<protein>
    <submittedName>
        <fullName evidence="2">Uncharacterized protein</fullName>
    </submittedName>
</protein>
<dbReference type="EMBL" id="JABMCG010000093">
    <property type="protein sequence ID" value="NUU27793.1"/>
    <property type="molecule type" value="Genomic_DNA"/>
</dbReference>
<comment type="caution">
    <text evidence="2">The sequence shown here is derived from an EMBL/GenBank/DDBJ whole genome shotgun (WGS) entry which is preliminary data.</text>
</comment>
<gene>
    <name evidence="2" type="ORF">HP467_06660</name>
</gene>
<feature type="region of interest" description="Disordered" evidence="1">
    <location>
        <begin position="1"/>
        <end position="32"/>
    </location>
</feature>
<evidence type="ECO:0000256" key="1">
    <source>
        <dbReference type="SAM" id="MobiDB-lite"/>
    </source>
</evidence>
<dbReference type="RefSeq" id="WP_175325643.1">
    <property type="nucleotide sequence ID" value="NZ_BAAAWP010000001.1"/>
</dbReference>
<name>A0A850DWG4_9MICO</name>
<dbReference type="Proteomes" id="UP000539146">
    <property type="component" value="Unassembled WGS sequence"/>
</dbReference>